<evidence type="ECO:0000259" key="2">
    <source>
        <dbReference type="Pfam" id="PF03713"/>
    </source>
</evidence>
<feature type="signal peptide" evidence="1">
    <location>
        <begin position="1"/>
        <end position="22"/>
    </location>
</feature>
<reference evidence="3 4" key="1">
    <citation type="submission" date="2024-06" db="EMBL/GenBank/DDBJ databases">
        <title>The Natural Products Discovery Center: Release of the First 8490 Sequenced Strains for Exploring Actinobacteria Biosynthetic Diversity.</title>
        <authorList>
            <person name="Kalkreuter E."/>
            <person name="Kautsar S.A."/>
            <person name="Yang D."/>
            <person name="Bader C.D."/>
            <person name="Teijaro C.N."/>
            <person name="Fluegel L."/>
            <person name="Davis C.M."/>
            <person name="Simpson J.R."/>
            <person name="Lauterbach L."/>
            <person name="Steele A.D."/>
            <person name="Gui C."/>
            <person name="Meng S."/>
            <person name="Li G."/>
            <person name="Viehrig K."/>
            <person name="Ye F."/>
            <person name="Su P."/>
            <person name="Kiefer A.F."/>
            <person name="Nichols A."/>
            <person name="Cepeda A.J."/>
            <person name="Yan W."/>
            <person name="Fan B."/>
            <person name="Jiang Y."/>
            <person name="Adhikari A."/>
            <person name="Zheng C.-J."/>
            <person name="Schuster L."/>
            <person name="Cowan T.M."/>
            <person name="Smanski M.J."/>
            <person name="Chevrette M.G."/>
            <person name="De Carvalho L.P.S."/>
            <person name="Shen B."/>
        </authorList>
    </citation>
    <scope>NUCLEOTIDE SEQUENCE [LARGE SCALE GENOMIC DNA]</scope>
    <source>
        <strain evidence="3 4">NPDC048946</strain>
    </source>
</reference>
<evidence type="ECO:0000313" key="4">
    <source>
        <dbReference type="Proteomes" id="UP001551482"/>
    </source>
</evidence>
<dbReference type="Pfam" id="PF03713">
    <property type="entry name" value="DUF305"/>
    <property type="match status" value="1"/>
</dbReference>
<gene>
    <name evidence="3" type="ORF">AB0C36_24580</name>
</gene>
<feature type="chain" id="PRO_5047065427" evidence="1">
    <location>
        <begin position="23"/>
        <end position="227"/>
    </location>
</feature>
<keyword evidence="1" id="KW-0732">Signal</keyword>
<proteinExistence type="predicted"/>
<dbReference type="EMBL" id="JBEZFP010000068">
    <property type="protein sequence ID" value="MEU8136674.1"/>
    <property type="molecule type" value="Genomic_DNA"/>
</dbReference>
<sequence length="227" mass="24223">MTFRTKAIALAATALIALPVLAACDSDDGKASAPSAPPTVIGLAPAAVANPPADNSVEAGFARDMKEHHAQAVDMSMIVRVQTEDEEIRSLAYDIATTQKNQEGQMFGWLDLWGLTQTTTGPPMTWMSPEGMAAMGHQMGTPGPDTPRMPGMATKAEMERLAQVKGREAEVLFLQLMIKHHAAGVAMAQDAANRATIPQVKNLAQKMVNGQTSEMDLMRDLLAKRGA</sequence>
<name>A0ABV3DNC1_9ACTN</name>
<dbReference type="Gene3D" id="1.20.1260.10">
    <property type="match status" value="1"/>
</dbReference>
<dbReference type="PROSITE" id="PS51257">
    <property type="entry name" value="PROKAR_LIPOPROTEIN"/>
    <property type="match status" value="1"/>
</dbReference>
<dbReference type="InterPro" id="IPR012347">
    <property type="entry name" value="Ferritin-like"/>
</dbReference>
<evidence type="ECO:0000256" key="1">
    <source>
        <dbReference type="SAM" id="SignalP"/>
    </source>
</evidence>
<dbReference type="InterPro" id="IPR005183">
    <property type="entry name" value="DUF305_CopM-like"/>
</dbReference>
<comment type="caution">
    <text evidence="3">The sequence shown here is derived from an EMBL/GenBank/DDBJ whole genome shotgun (WGS) entry which is preliminary data.</text>
</comment>
<dbReference type="PANTHER" id="PTHR36933:SF1">
    <property type="entry name" value="SLL0788 PROTEIN"/>
    <property type="match status" value="1"/>
</dbReference>
<dbReference type="RefSeq" id="WP_358357469.1">
    <property type="nucleotide sequence ID" value="NZ_JBEZFP010000068.1"/>
</dbReference>
<accession>A0ABV3DNC1</accession>
<protein>
    <submittedName>
        <fullName evidence="3">DUF305 domain-containing protein</fullName>
    </submittedName>
</protein>
<keyword evidence="4" id="KW-1185">Reference proteome</keyword>
<evidence type="ECO:0000313" key="3">
    <source>
        <dbReference type="EMBL" id="MEU8136674.1"/>
    </source>
</evidence>
<dbReference type="PANTHER" id="PTHR36933">
    <property type="entry name" value="SLL0788 PROTEIN"/>
    <property type="match status" value="1"/>
</dbReference>
<feature type="domain" description="DUF305" evidence="2">
    <location>
        <begin position="58"/>
        <end position="222"/>
    </location>
</feature>
<dbReference type="Proteomes" id="UP001551482">
    <property type="component" value="Unassembled WGS sequence"/>
</dbReference>
<organism evidence="3 4">
    <name type="scientific">Streptodolium elevatio</name>
    <dbReference type="NCBI Taxonomy" id="3157996"/>
    <lineage>
        <taxon>Bacteria</taxon>
        <taxon>Bacillati</taxon>
        <taxon>Actinomycetota</taxon>
        <taxon>Actinomycetes</taxon>
        <taxon>Kitasatosporales</taxon>
        <taxon>Streptomycetaceae</taxon>
        <taxon>Streptodolium</taxon>
    </lineage>
</organism>